<dbReference type="EMBL" id="AFYH01246126">
    <property type="status" value="NOT_ANNOTATED_CDS"/>
    <property type="molecule type" value="Genomic_DNA"/>
</dbReference>
<dbReference type="FunFam" id="3.40.50.300:FF:000433">
    <property type="entry name" value="Estrogen sulfotransferase"/>
    <property type="match status" value="1"/>
</dbReference>
<dbReference type="AlphaFoldDB" id="H2ZZ24"/>
<organism evidence="8 9">
    <name type="scientific">Latimeria chalumnae</name>
    <name type="common">Coelacanth</name>
    <dbReference type="NCBI Taxonomy" id="7897"/>
    <lineage>
        <taxon>Eukaryota</taxon>
        <taxon>Metazoa</taxon>
        <taxon>Chordata</taxon>
        <taxon>Craniata</taxon>
        <taxon>Vertebrata</taxon>
        <taxon>Euteleostomi</taxon>
        <taxon>Coelacanthiformes</taxon>
        <taxon>Coelacanthidae</taxon>
        <taxon>Latimeria</taxon>
    </lineage>
</organism>
<dbReference type="GO" id="GO:0008146">
    <property type="term" value="F:sulfotransferase activity"/>
    <property type="evidence" value="ECO:0007669"/>
    <property type="project" value="InterPro"/>
</dbReference>
<dbReference type="OMA" id="NILCLRY"/>
<dbReference type="PANTHER" id="PTHR11783">
    <property type="entry name" value="SULFOTRANSFERASE SULT"/>
    <property type="match status" value="1"/>
</dbReference>
<feature type="transmembrane region" description="Helical" evidence="6">
    <location>
        <begin position="6"/>
        <end position="32"/>
    </location>
</feature>
<dbReference type="InterPro" id="IPR027417">
    <property type="entry name" value="P-loop_NTPase"/>
</dbReference>
<dbReference type="Ensembl" id="ENSLACT00000002666.1">
    <property type="protein sequence ID" value="ENSLACP00000002645.1"/>
    <property type="gene ID" value="ENSLACG00000002366.1"/>
</dbReference>
<keyword evidence="9" id="KW-1185">Reference proteome</keyword>
<comment type="subcellular location">
    <subcellularLocation>
        <location evidence="1">Cytoplasm</location>
    </subcellularLocation>
</comment>
<dbReference type="EMBL" id="AFYH01246129">
    <property type="status" value="NOT_ANNOTATED_CDS"/>
    <property type="molecule type" value="Genomic_DNA"/>
</dbReference>
<dbReference type="SUPFAM" id="SSF52540">
    <property type="entry name" value="P-loop containing nucleoside triphosphate hydrolases"/>
    <property type="match status" value="1"/>
</dbReference>
<reference evidence="8" key="2">
    <citation type="submission" date="2025-08" db="UniProtKB">
        <authorList>
            <consortium name="Ensembl"/>
        </authorList>
    </citation>
    <scope>IDENTIFICATION</scope>
</reference>
<dbReference type="eggNOG" id="KOG1584">
    <property type="taxonomic scope" value="Eukaryota"/>
</dbReference>
<dbReference type="STRING" id="7897.ENSLACP00000002645"/>
<evidence type="ECO:0000313" key="9">
    <source>
        <dbReference type="Proteomes" id="UP000008672"/>
    </source>
</evidence>
<evidence type="ECO:0000259" key="7">
    <source>
        <dbReference type="Pfam" id="PF00685"/>
    </source>
</evidence>
<dbReference type="GO" id="GO:0005737">
    <property type="term" value="C:cytoplasm"/>
    <property type="evidence" value="ECO:0007669"/>
    <property type="project" value="UniProtKB-SubCell"/>
</dbReference>
<evidence type="ECO:0000256" key="1">
    <source>
        <dbReference type="ARBA" id="ARBA00004496"/>
    </source>
</evidence>
<evidence type="ECO:0000256" key="4">
    <source>
        <dbReference type="ARBA" id="ARBA00022679"/>
    </source>
</evidence>
<proteinExistence type="inferred from homology"/>
<dbReference type="HOGENOM" id="CLU_027239_1_0_1"/>
<feature type="transmembrane region" description="Helical" evidence="6">
    <location>
        <begin position="44"/>
        <end position="64"/>
    </location>
</feature>
<evidence type="ECO:0000256" key="6">
    <source>
        <dbReference type="SAM" id="Phobius"/>
    </source>
</evidence>
<feature type="domain" description="Sulfotransferase" evidence="7">
    <location>
        <begin position="52"/>
        <end position="284"/>
    </location>
</feature>
<evidence type="ECO:0000313" key="8">
    <source>
        <dbReference type="Ensembl" id="ENSLACP00000002645.1"/>
    </source>
</evidence>
<keyword evidence="6" id="KW-0472">Membrane</keyword>
<dbReference type="GeneTree" id="ENSGT00940000156772"/>
<reference evidence="8" key="3">
    <citation type="submission" date="2025-09" db="UniProtKB">
        <authorList>
            <consortium name="Ensembl"/>
        </authorList>
    </citation>
    <scope>IDENTIFICATION</scope>
</reference>
<dbReference type="Gene3D" id="3.40.50.300">
    <property type="entry name" value="P-loop containing nucleotide triphosphate hydrolases"/>
    <property type="match status" value="1"/>
</dbReference>
<dbReference type="Pfam" id="PF00685">
    <property type="entry name" value="Sulfotransfer_1"/>
    <property type="match status" value="1"/>
</dbReference>
<comment type="similarity">
    <text evidence="2 5">Belongs to the sulfotransferase 1 family.</text>
</comment>
<keyword evidence="3" id="KW-0963">Cytoplasm</keyword>
<dbReference type="InterPro" id="IPR000863">
    <property type="entry name" value="Sulfotransferase_dom"/>
</dbReference>
<evidence type="ECO:0000256" key="3">
    <source>
        <dbReference type="ARBA" id="ARBA00022490"/>
    </source>
</evidence>
<protein>
    <recommendedName>
        <fullName evidence="5">Sulfotransferase</fullName>
        <ecNumber evidence="5">2.8.2.-</ecNumber>
    </recommendedName>
</protein>
<dbReference type="EMBL" id="AFYH01246128">
    <property type="status" value="NOT_ANNOTATED_CDS"/>
    <property type="molecule type" value="Genomic_DNA"/>
</dbReference>
<dbReference type="EMBL" id="AFYH01246127">
    <property type="status" value="NOT_ANNOTATED_CDS"/>
    <property type="molecule type" value="Genomic_DNA"/>
</dbReference>
<dbReference type="InParanoid" id="H2ZZ24"/>
<keyword evidence="6" id="KW-0812">Transmembrane</keyword>
<dbReference type="Bgee" id="ENSLACG00000002366">
    <property type="expression patterns" value="Expressed in pharyngeal gill and 4 other cell types or tissues"/>
</dbReference>
<sequence length="289" mass="34234">RNEILTFWIYLGIKIVDLIFPAIALMHFLSFIFMMDRIIIFQNFLFLFPILGTIWMQQILSLIYSDCSLDETDNKPTIDRVPWIEVPQTGLTFNEQSSPRLYVSHLPYNLIPKDLKNKIGKVIYVTRNPKDVAVSYYHFHNYANILKTPKDFTEFLQTFLDGQVNFGNWFDHIKGWHSHKDEFNILCLRYEDLLKDLKSSIQKICDFLERQLDEEKLEEIAERCTFNKMKDNRMANYTTIPESILDHKKGAYLRKGVAGDWKNYFTVAQSEMFDKIIQEQLKDIPLTFT</sequence>
<keyword evidence="6" id="KW-1133">Transmembrane helix</keyword>
<dbReference type="Proteomes" id="UP000008672">
    <property type="component" value="Unassembled WGS sequence"/>
</dbReference>
<accession>H2ZZ24</accession>
<evidence type="ECO:0000256" key="2">
    <source>
        <dbReference type="ARBA" id="ARBA00005771"/>
    </source>
</evidence>
<name>H2ZZ24_LATCH</name>
<dbReference type="EC" id="2.8.2.-" evidence="5"/>
<keyword evidence="4 5" id="KW-0808">Transferase</keyword>
<reference evidence="9" key="1">
    <citation type="submission" date="2011-08" db="EMBL/GenBank/DDBJ databases">
        <title>The draft genome of Latimeria chalumnae.</title>
        <authorList>
            <person name="Di Palma F."/>
            <person name="Alfoldi J."/>
            <person name="Johnson J."/>
            <person name="Berlin A."/>
            <person name="Gnerre S."/>
            <person name="Jaffe D."/>
            <person name="MacCallum I."/>
            <person name="Young S."/>
            <person name="Walker B.J."/>
            <person name="Lander E."/>
            <person name="Lindblad-Toh K."/>
        </authorList>
    </citation>
    <scope>NUCLEOTIDE SEQUENCE [LARGE SCALE GENOMIC DNA]</scope>
    <source>
        <strain evidence="9">Wild caught</strain>
    </source>
</reference>
<evidence type="ECO:0000256" key="5">
    <source>
        <dbReference type="RuleBase" id="RU361155"/>
    </source>
</evidence>